<gene>
    <name evidence="3" type="ORF">QWI16_06520</name>
</gene>
<protein>
    <submittedName>
        <fullName evidence="3">Gfo/Idh/MocA family oxidoreductase</fullName>
    </submittedName>
</protein>
<evidence type="ECO:0000259" key="1">
    <source>
        <dbReference type="Pfam" id="PF01408"/>
    </source>
</evidence>
<comment type="caution">
    <text evidence="3">The sequence shown here is derived from an EMBL/GenBank/DDBJ whole genome shotgun (WGS) entry which is preliminary data.</text>
</comment>
<dbReference type="Pfam" id="PF01408">
    <property type="entry name" value="GFO_IDH_MocA"/>
    <property type="match status" value="1"/>
</dbReference>
<dbReference type="InterPro" id="IPR051317">
    <property type="entry name" value="Gfo/Idh/MocA_oxidoreduct"/>
</dbReference>
<dbReference type="InterPro" id="IPR036291">
    <property type="entry name" value="NAD(P)-bd_dom_sf"/>
</dbReference>
<accession>A0ABT8TCI6</accession>
<evidence type="ECO:0000313" key="4">
    <source>
        <dbReference type="Proteomes" id="UP001168380"/>
    </source>
</evidence>
<dbReference type="Gene3D" id="3.30.360.10">
    <property type="entry name" value="Dihydrodipicolinate Reductase, domain 2"/>
    <property type="match status" value="1"/>
</dbReference>
<evidence type="ECO:0000259" key="2">
    <source>
        <dbReference type="Pfam" id="PF21378"/>
    </source>
</evidence>
<name>A0ABT8TCI6_9GAMM</name>
<evidence type="ECO:0000313" key="3">
    <source>
        <dbReference type="EMBL" id="MDO3381824.1"/>
    </source>
</evidence>
<feature type="domain" description="Gfo/Idh/MocA-like oxidoreductase N-terminal" evidence="1">
    <location>
        <begin position="1"/>
        <end position="119"/>
    </location>
</feature>
<dbReference type="Pfam" id="PF21378">
    <property type="entry name" value="YceM-like_C"/>
    <property type="match status" value="1"/>
</dbReference>
<organism evidence="3 4">
    <name type="scientific">Gilvimarinus algae</name>
    <dbReference type="NCBI Taxonomy" id="3058037"/>
    <lineage>
        <taxon>Bacteria</taxon>
        <taxon>Pseudomonadati</taxon>
        <taxon>Pseudomonadota</taxon>
        <taxon>Gammaproteobacteria</taxon>
        <taxon>Cellvibrionales</taxon>
        <taxon>Cellvibrionaceae</taxon>
        <taxon>Gilvimarinus</taxon>
    </lineage>
</organism>
<dbReference type="PANTHER" id="PTHR43708:SF4">
    <property type="entry name" value="OXIDOREDUCTASE YCEM-RELATED"/>
    <property type="match status" value="1"/>
</dbReference>
<dbReference type="PANTHER" id="PTHR43708">
    <property type="entry name" value="CONSERVED EXPRESSED OXIDOREDUCTASE (EUROFUNG)"/>
    <property type="match status" value="1"/>
</dbReference>
<dbReference type="InterPro" id="IPR000683">
    <property type="entry name" value="Gfo/Idh/MocA-like_OxRdtase_N"/>
</dbReference>
<keyword evidence="4" id="KW-1185">Reference proteome</keyword>
<reference evidence="3" key="1">
    <citation type="submission" date="2023-07" db="EMBL/GenBank/DDBJ databases">
        <title>Gilvimarinus algae sp. nov., isolated from the surface of Kelp.</title>
        <authorList>
            <person name="Sun Y.Y."/>
            <person name="Gong Y."/>
            <person name="Du Z.J."/>
        </authorList>
    </citation>
    <scope>NUCLEOTIDE SEQUENCE</scope>
    <source>
        <strain evidence="3">SDUM040014</strain>
    </source>
</reference>
<proteinExistence type="predicted"/>
<dbReference type="SUPFAM" id="SSF55347">
    <property type="entry name" value="Glyceraldehyde-3-phosphate dehydrogenase-like, C-terminal domain"/>
    <property type="match status" value="1"/>
</dbReference>
<feature type="domain" description="YceM-like C-terminal" evidence="2">
    <location>
        <begin position="125"/>
        <end position="234"/>
    </location>
</feature>
<dbReference type="SUPFAM" id="SSF51735">
    <property type="entry name" value="NAD(P)-binding Rossmann-fold domains"/>
    <property type="match status" value="1"/>
</dbReference>
<dbReference type="RefSeq" id="WP_302711980.1">
    <property type="nucleotide sequence ID" value="NZ_JAULRT010000047.1"/>
</dbReference>
<dbReference type="Proteomes" id="UP001168380">
    <property type="component" value="Unassembled WGS sequence"/>
</dbReference>
<dbReference type="InterPro" id="IPR048477">
    <property type="entry name" value="YceM-like_C"/>
</dbReference>
<dbReference type="EMBL" id="JAULRT010000047">
    <property type="protein sequence ID" value="MDO3381824.1"/>
    <property type="molecule type" value="Genomic_DNA"/>
</dbReference>
<sequence>MRIALVGLGDIARKAYLPVVGRHPEITPILCTRNRQTLRELSERYRIDEAYTDVSQLLDNAPDAVMIHSSTHSHSVIAEAALRRGIAVFVDKPLSDQLDESEALVNLALEKNVPLFCGFNRRYAPLYQQALQREPISVIYQKHRHNLPGDARTFVYDDFIHVLDFVRHCAGEMPTDLHVSSYCPSPEQLGSVQVTWHRGGASFTAAMNRLNGCTRERLEYSALNESWQVDNLRQGLYSVDNRSEAIGFGDWEDTLHKRGFVAMLESFLATVRQGDVDAGYLQGVLDSHRLCEQVVSTVHAEAQGR</sequence>
<dbReference type="Gene3D" id="3.40.50.720">
    <property type="entry name" value="NAD(P)-binding Rossmann-like Domain"/>
    <property type="match status" value="1"/>
</dbReference>